<name>A0A239HWX9_9ACTN</name>
<evidence type="ECO:0000313" key="3">
    <source>
        <dbReference type="Proteomes" id="UP000198386"/>
    </source>
</evidence>
<evidence type="ECO:0000259" key="1">
    <source>
        <dbReference type="Pfam" id="PF13276"/>
    </source>
</evidence>
<organism evidence="2 3">
    <name type="scientific">Geodermatophilus saharensis</name>
    <dbReference type="NCBI Taxonomy" id="1137994"/>
    <lineage>
        <taxon>Bacteria</taxon>
        <taxon>Bacillati</taxon>
        <taxon>Actinomycetota</taxon>
        <taxon>Actinomycetes</taxon>
        <taxon>Geodermatophilales</taxon>
        <taxon>Geodermatophilaceae</taxon>
        <taxon>Geodermatophilus</taxon>
    </lineage>
</organism>
<proteinExistence type="predicted"/>
<keyword evidence="3" id="KW-1185">Reference proteome</keyword>
<dbReference type="InterPro" id="IPR025948">
    <property type="entry name" value="HTH-like_dom"/>
</dbReference>
<dbReference type="Pfam" id="PF13276">
    <property type="entry name" value="HTH_21"/>
    <property type="match status" value="1"/>
</dbReference>
<dbReference type="RefSeq" id="WP_089405709.1">
    <property type="nucleotide sequence ID" value="NZ_FZOH01000009.1"/>
</dbReference>
<feature type="domain" description="HTH-like" evidence="1">
    <location>
        <begin position="49"/>
        <end position="81"/>
    </location>
</feature>
<evidence type="ECO:0000313" key="2">
    <source>
        <dbReference type="EMBL" id="SNS85896.1"/>
    </source>
</evidence>
<reference evidence="3" key="1">
    <citation type="submission" date="2017-06" db="EMBL/GenBank/DDBJ databases">
        <authorList>
            <person name="Varghese N."/>
            <person name="Submissions S."/>
        </authorList>
    </citation>
    <scope>NUCLEOTIDE SEQUENCE [LARGE SCALE GENOMIC DNA]</scope>
    <source>
        <strain evidence="3">DSM 45423</strain>
    </source>
</reference>
<dbReference type="AlphaFoldDB" id="A0A239HWX9"/>
<dbReference type="Proteomes" id="UP000198386">
    <property type="component" value="Unassembled WGS sequence"/>
</dbReference>
<dbReference type="EMBL" id="FZOH01000009">
    <property type="protein sequence ID" value="SNS85896.1"/>
    <property type="molecule type" value="Genomic_DNA"/>
</dbReference>
<sequence>MIVDYLDEHQERFGVEPICRVLTDAGTKTVPSTYYAAKTGSPSARSLSDAATTRGIERVHEENFGVYGVREVHAALRRQGPLPRRRPSADAGR</sequence>
<gene>
    <name evidence="2" type="ORF">SAMN04488107_4069</name>
</gene>
<dbReference type="OrthoDB" id="3254719at2"/>
<accession>A0A239HWX9</accession>
<protein>
    <submittedName>
        <fullName evidence="2">HTH-like domain-containing protein</fullName>
    </submittedName>
</protein>